<proteinExistence type="predicted"/>
<dbReference type="RefSeq" id="WP_345119869.1">
    <property type="nucleotide sequence ID" value="NZ_BAABDI010000001.1"/>
</dbReference>
<gene>
    <name evidence="1" type="ORF">GCM10022407_01320</name>
</gene>
<keyword evidence="2" id="KW-1185">Reference proteome</keyword>
<sequence length="85" mass="9908">MTHFRFRYKRVGYMRWRCRAARHRTTLLLLPLTPAARHVPSQAAWRRPAPVQLPATPQPLVLRVGHYVVSEQGDPQISGHPDIRY</sequence>
<comment type="caution">
    <text evidence="1">The sequence shown here is derived from an EMBL/GenBank/DDBJ whole genome shotgun (WGS) entry which is preliminary data.</text>
</comment>
<protein>
    <submittedName>
        <fullName evidence="1">Uncharacterized protein</fullName>
    </submittedName>
</protein>
<dbReference type="EMBL" id="BAABDI010000001">
    <property type="protein sequence ID" value="GAA3957669.1"/>
    <property type="molecule type" value="Genomic_DNA"/>
</dbReference>
<organism evidence="1 2">
    <name type="scientific">Hymenobacter antarcticus</name>
    <dbReference type="NCBI Taxonomy" id="486270"/>
    <lineage>
        <taxon>Bacteria</taxon>
        <taxon>Pseudomonadati</taxon>
        <taxon>Bacteroidota</taxon>
        <taxon>Cytophagia</taxon>
        <taxon>Cytophagales</taxon>
        <taxon>Hymenobacteraceae</taxon>
        <taxon>Hymenobacter</taxon>
    </lineage>
</organism>
<reference evidence="2" key="1">
    <citation type="journal article" date="2019" name="Int. J. Syst. Evol. Microbiol.">
        <title>The Global Catalogue of Microorganisms (GCM) 10K type strain sequencing project: providing services to taxonomists for standard genome sequencing and annotation.</title>
        <authorList>
            <consortium name="The Broad Institute Genomics Platform"/>
            <consortium name="The Broad Institute Genome Sequencing Center for Infectious Disease"/>
            <person name="Wu L."/>
            <person name="Ma J."/>
        </authorList>
    </citation>
    <scope>NUCLEOTIDE SEQUENCE [LARGE SCALE GENOMIC DNA]</scope>
    <source>
        <strain evidence="2">JCM 17217</strain>
    </source>
</reference>
<name>A0ABP7P0Q6_9BACT</name>
<evidence type="ECO:0000313" key="2">
    <source>
        <dbReference type="Proteomes" id="UP001501556"/>
    </source>
</evidence>
<accession>A0ABP7P0Q6</accession>
<dbReference type="Proteomes" id="UP001501556">
    <property type="component" value="Unassembled WGS sequence"/>
</dbReference>
<evidence type="ECO:0000313" key="1">
    <source>
        <dbReference type="EMBL" id="GAA3957669.1"/>
    </source>
</evidence>